<sequence>YSLSLSFLAAMEILVALLAVCSLASGQIITPYECHCGVFRSYPQGESLIYHLPGHHIDCDSPDKETQCYDACVQDWDVFAGNGDLNTVLENGYSLGQEICVGALELGHFNIRDEIGYVFSRACFGNWEDTGSHTEQYVCCHNGHYEECTKTVANNMAAVTNKPGINTAN</sequence>
<reference evidence="2 3" key="1">
    <citation type="submission" date="2024-05" db="EMBL/GenBank/DDBJ databases">
        <authorList>
            <person name="Wallberg A."/>
        </authorList>
    </citation>
    <scope>NUCLEOTIDE SEQUENCE [LARGE SCALE GENOMIC DNA]</scope>
</reference>
<organism evidence="2 3">
    <name type="scientific">Meganyctiphanes norvegica</name>
    <name type="common">Northern krill</name>
    <name type="synonym">Thysanopoda norvegica</name>
    <dbReference type="NCBI Taxonomy" id="48144"/>
    <lineage>
        <taxon>Eukaryota</taxon>
        <taxon>Metazoa</taxon>
        <taxon>Ecdysozoa</taxon>
        <taxon>Arthropoda</taxon>
        <taxon>Crustacea</taxon>
        <taxon>Multicrustacea</taxon>
        <taxon>Malacostraca</taxon>
        <taxon>Eumalacostraca</taxon>
        <taxon>Eucarida</taxon>
        <taxon>Euphausiacea</taxon>
        <taxon>Euphausiidae</taxon>
        <taxon>Meganyctiphanes</taxon>
    </lineage>
</organism>
<dbReference type="EMBL" id="CAXKWB010004664">
    <property type="protein sequence ID" value="CAL4074723.1"/>
    <property type="molecule type" value="Genomic_DNA"/>
</dbReference>
<keyword evidence="3" id="KW-1185">Reference proteome</keyword>
<evidence type="ECO:0000313" key="3">
    <source>
        <dbReference type="Proteomes" id="UP001497623"/>
    </source>
</evidence>
<evidence type="ECO:0000313" key="2">
    <source>
        <dbReference type="EMBL" id="CAL4074723.1"/>
    </source>
</evidence>
<feature type="signal peptide" evidence="1">
    <location>
        <begin position="1"/>
        <end position="26"/>
    </location>
</feature>
<feature type="non-terminal residue" evidence="2">
    <location>
        <position position="1"/>
    </location>
</feature>
<feature type="chain" id="PRO_5043618124" evidence="1">
    <location>
        <begin position="27"/>
        <end position="169"/>
    </location>
</feature>
<dbReference type="AlphaFoldDB" id="A0AAV2Q8S9"/>
<accession>A0AAV2Q8S9</accession>
<comment type="caution">
    <text evidence="2">The sequence shown here is derived from an EMBL/GenBank/DDBJ whole genome shotgun (WGS) entry which is preliminary data.</text>
</comment>
<keyword evidence="1" id="KW-0732">Signal</keyword>
<dbReference type="Proteomes" id="UP001497623">
    <property type="component" value="Unassembled WGS sequence"/>
</dbReference>
<name>A0AAV2Q8S9_MEGNR</name>
<evidence type="ECO:0000256" key="1">
    <source>
        <dbReference type="SAM" id="SignalP"/>
    </source>
</evidence>
<gene>
    <name evidence="2" type="ORF">MNOR_LOCUS9587</name>
</gene>
<proteinExistence type="predicted"/>
<protein>
    <submittedName>
        <fullName evidence="2">Uncharacterized protein</fullName>
    </submittedName>
</protein>